<feature type="region of interest" description="Disordered" evidence="1">
    <location>
        <begin position="385"/>
        <end position="408"/>
    </location>
</feature>
<dbReference type="PANTHER" id="PTHR13318:SF190">
    <property type="entry name" value="PARTNER OF PAIRED, ISOFORM B"/>
    <property type="match status" value="1"/>
</dbReference>
<feature type="compositionally biased region" description="Low complexity" evidence="1">
    <location>
        <begin position="711"/>
        <end position="724"/>
    </location>
</feature>
<feature type="compositionally biased region" description="Polar residues" evidence="1">
    <location>
        <begin position="27"/>
        <end position="42"/>
    </location>
</feature>
<name>A0A0N0P6U8_LEPSE</name>
<feature type="compositionally biased region" description="Polar residues" evidence="1">
    <location>
        <begin position="788"/>
        <end position="817"/>
    </location>
</feature>
<evidence type="ECO:0000313" key="2">
    <source>
        <dbReference type="EMBL" id="KPI87587.1"/>
    </source>
</evidence>
<feature type="region of interest" description="Disordered" evidence="1">
    <location>
        <begin position="256"/>
        <end position="275"/>
    </location>
</feature>
<sequence length="1917" mass="199629">MPSALPSQDVRRVSADTAVDRKLGPHTTPTSASRTPISRSPTYTTAPVIKNALTHIVSYLASNAVAGSSSSGRVQTQRGGGHIDGSSPAAESFVSADELFLQAMQAPSATVHATTTAVASALSPPQTCSTAASAITRPLALLAASPHCRRSLEEHLIGGCVLSPLGSLILQVRQRDLLASGPTPYQWTLSSGAKSEGRAKKRLRHRTGNVKQRTSLCESLKASEVAVECSQQLVVMSTNVSLSIPLSQPVLSWPPVQRPHSARVDSDSPRRTAASPISFSSLPLAAGIFPRQSSMALTSPPQPPRRSSVGSAVAAVGCPSRDSAAQQRVLTPPRLPSIVGTTSPARVLQSPVLQSCRVPVSGLLSATEAFPFQPTAIAAAAAAASTPSTSSLPTPTSTPRALAATSASAANGHDLRQEALGFASSSPGRPMAFAALSPRPLSLTIPINSPAAAAAAPLPSIISPSSLSLPPALQALYHALWWIRRGPLPVSLSLMRYTEVDMHALWGILGTRPRTGRDGDDVEGGAMCSAEDAFGENRAILPDSKGFAAKRKSGAHTAVTPPSSPRFNAASIQDGFSLLSPTSTPSVLPSSVTELHVHGRAAEAALTALLPGHPEIRSVRLTHTTLSAAQLRDLARSCPNVTHLSLAMNDRLRSTSFLCPTPSETSSVTTTDTATTTATTSVFTGMQPPQRPPPSSTVSRQPGDGSRSPRLSLLLKGPNLSLQLGEEHSTPASPRPCEVSGLNERRGGIPQPPPTALHAQEASARCQGAPTALSGEGAAVDEGGGSGDSETQNSGSDPGDGTTYSRSTQAPPRQQHASQRRREASQGAMNNSRIDLFAPEEEGETEMWLSLWQAAQTDTAERRQAVFVLRPSDVVLGGASEEVGECRSAKGSWLAVPMQSSSPPSQDLTNVLGGLASGRSGNSAMTAGERESQSFMLVSIASGNDNGTDDAASIDTACQLQPPPISAAAPNAGPPHTPNSQARSVAAALAELKASLGGHSTAALPASKSGAQDAKAVSSFLFAAETKAALPSAASPSHPRRRRSFSRSRRRLSARWSETLVDLDLSYTQVPDEEAARGLPQLQMLRRLSLEGCMQLKQVRWLPSLCYLRELNLSFSSIQGAALYPLGGCAHLLWLKLEGCLSFTSVEQLWRGVEVMGSERPPHVSGQQIAMAATTDAHLLAPRIVRHHTAGGIPAITVLPASAGPSASLDADNDGSDNEDGAAPARTSQTSTPPAGARPARSSTSEGEPESIGDTSAPLLSALRVLVATRTGLSDAGLLSLRHIESLECVVLDRCAAVTDINVAAQLPSLHTVDASYTSVTTHGLSALRRSRTLRQLRLQGCLALTRLPALFVEPTQANVRADGVTNSRDGDCDSGRLSPAAAPGLSVLDVSLCSNLSAGGVEGLVVDAVTLKLQDAAAATNGHRGTAPATVTAAVAERTGGAEKSEGHDALLPPHALPQLRYLLLRSCDAVAQLTALRGFTQVVELDLYHTAIDEVALRDATSLWTALEVLNVASTKVRSLAAWCPSEESEESPTAGDGAVGVSAGPADGSRRPKGSLVASPAVLQSSAVHDAPKLPAFARTLRVLALSNTDVTSDGLRALRHFPGLEVLQLANCRRLTSLSFLLLYEGALEAKGAPQRHQRQQVRRTALRELTVTEAAGLTNTETFPHLVACPGLRFLSLAGCAQVGGGAQASKPAPPRGTSASLFTGHLLPLVDTITSKSMGINDGGGDSDLAVLRSMDALTELNLSRTAVTQDDLRALLMPPPVQVTKTSLATESARTARAATRLNLVSPTLGLPAKTAARASPCVARDGKRGSTDDESRSHSKWVPSSAVPHQHLAPTPLQRIWLRGCRMIDEDGLLAAAAAEAEMKADASATCTPGVPSHRSKTLSLLASVREVHLSRGRFGAAVLGSLLT</sequence>
<feature type="region of interest" description="Disordered" evidence="1">
    <location>
        <begin position="1"/>
        <end position="42"/>
    </location>
</feature>
<feature type="region of interest" description="Disordered" evidence="1">
    <location>
        <begin position="1802"/>
        <end position="1837"/>
    </location>
</feature>
<dbReference type="GO" id="GO:0019005">
    <property type="term" value="C:SCF ubiquitin ligase complex"/>
    <property type="evidence" value="ECO:0007669"/>
    <property type="project" value="TreeGrafter"/>
</dbReference>
<dbReference type="InterPro" id="IPR032675">
    <property type="entry name" value="LRR_dom_sf"/>
</dbReference>
<gene>
    <name evidence="2" type="ORF">ABL78_3338</name>
</gene>
<dbReference type="Gene3D" id="3.80.10.10">
    <property type="entry name" value="Ribonuclease Inhibitor"/>
    <property type="match status" value="4"/>
</dbReference>
<feature type="region of interest" description="Disordered" evidence="1">
    <location>
        <begin position="658"/>
        <end position="833"/>
    </location>
</feature>
<feature type="region of interest" description="Disordered" evidence="1">
    <location>
        <begin position="294"/>
        <end position="338"/>
    </location>
</feature>
<keyword evidence="3" id="KW-1185">Reference proteome</keyword>
<feature type="region of interest" description="Disordered" evidence="1">
    <location>
        <begin position="961"/>
        <end position="984"/>
    </location>
</feature>
<evidence type="ECO:0000313" key="3">
    <source>
        <dbReference type="Proteomes" id="UP000038009"/>
    </source>
</evidence>
<evidence type="ECO:0000256" key="1">
    <source>
        <dbReference type="SAM" id="MobiDB-lite"/>
    </source>
</evidence>
<comment type="caution">
    <text evidence="2">The sequence shown here is derived from an EMBL/GenBank/DDBJ whole genome shotgun (WGS) entry which is preliminary data.</text>
</comment>
<feature type="region of interest" description="Disordered" evidence="1">
    <location>
        <begin position="1204"/>
        <end position="1255"/>
    </location>
</feature>
<dbReference type="OMA" id="CHALWWV"/>
<dbReference type="EMBL" id="LJSK01000081">
    <property type="protein sequence ID" value="KPI87587.1"/>
    <property type="molecule type" value="Genomic_DNA"/>
</dbReference>
<feature type="compositionally biased region" description="Basic and acidic residues" evidence="1">
    <location>
        <begin position="1812"/>
        <end position="1825"/>
    </location>
</feature>
<dbReference type="PANTHER" id="PTHR13318">
    <property type="entry name" value="PARTNER OF PAIRED, ISOFORM B-RELATED"/>
    <property type="match status" value="1"/>
</dbReference>
<dbReference type="VEuPathDB" id="TriTrypDB:Lsey_0081_0150"/>
<feature type="compositionally biased region" description="Basic and acidic residues" evidence="1">
    <location>
        <begin position="9"/>
        <end position="23"/>
    </location>
</feature>
<dbReference type="GO" id="GO:0031146">
    <property type="term" value="P:SCF-dependent proteasomal ubiquitin-dependent protein catabolic process"/>
    <property type="evidence" value="ECO:0007669"/>
    <property type="project" value="TreeGrafter"/>
</dbReference>
<reference evidence="2 3" key="1">
    <citation type="journal article" date="2015" name="PLoS Pathog.">
        <title>Leptomonas seymouri: Adaptations to the Dixenous Life Cycle Analyzed by Genome Sequencing, Transcriptome Profiling and Co-infection with Leishmania donovani.</title>
        <authorList>
            <person name="Kraeva N."/>
            <person name="Butenko A."/>
            <person name="Hlavacova J."/>
            <person name="Kostygov A."/>
            <person name="Myskova J."/>
            <person name="Grybchuk D."/>
            <person name="Lestinova T."/>
            <person name="Votypka J."/>
            <person name="Volf P."/>
            <person name="Opperdoes F."/>
            <person name="Flegontov P."/>
            <person name="Lukes J."/>
            <person name="Yurchenko V."/>
        </authorList>
    </citation>
    <scope>NUCLEOTIDE SEQUENCE [LARGE SCALE GENOMIC DNA]</scope>
    <source>
        <strain evidence="2 3">ATCC 30220</strain>
    </source>
</reference>
<proteinExistence type="predicted"/>
<evidence type="ECO:0008006" key="4">
    <source>
        <dbReference type="Google" id="ProtNLM"/>
    </source>
</evidence>
<accession>A0A0N0P6U8</accession>
<protein>
    <recommendedName>
        <fullName evidence="4">Leucine-rich repeat protein</fullName>
    </recommendedName>
</protein>
<feature type="region of interest" description="Disordered" evidence="1">
    <location>
        <begin position="68"/>
        <end position="88"/>
    </location>
</feature>
<dbReference type="Proteomes" id="UP000038009">
    <property type="component" value="Unassembled WGS sequence"/>
</dbReference>
<feature type="compositionally biased region" description="Acidic residues" evidence="1">
    <location>
        <begin position="1211"/>
        <end position="1220"/>
    </location>
</feature>
<feature type="compositionally biased region" description="Low complexity" evidence="1">
    <location>
        <begin position="660"/>
        <end position="684"/>
    </location>
</feature>
<dbReference type="OrthoDB" id="267446at2759"/>
<organism evidence="2 3">
    <name type="scientific">Leptomonas seymouri</name>
    <dbReference type="NCBI Taxonomy" id="5684"/>
    <lineage>
        <taxon>Eukaryota</taxon>
        <taxon>Discoba</taxon>
        <taxon>Euglenozoa</taxon>
        <taxon>Kinetoplastea</taxon>
        <taxon>Metakinetoplastina</taxon>
        <taxon>Trypanosomatida</taxon>
        <taxon>Trypanosomatidae</taxon>
        <taxon>Leishmaniinae</taxon>
        <taxon>Leptomonas</taxon>
    </lineage>
</organism>
<dbReference type="SUPFAM" id="SSF52058">
    <property type="entry name" value="L domain-like"/>
    <property type="match status" value="1"/>
</dbReference>
<feature type="region of interest" description="Disordered" evidence="1">
    <location>
        <begin position="1529"/>
        <end position="1558"/>
    </location>
</feature>